<evidence type="ECO:0000256" key="1">
    <source>
        <dbReference type="SAM" id="Phobius"/>
    </source>
</evidence>
<keyword evidence="1" id="KW-0812">Transmembrane</keyword>
<protein>
    <submittedName>
        <fullName evidence="3">Uncharacterized protein</fullName>
    </submittedName>
</protein>
<keyword evidence="2" id="KW-0732">Signal</keyword>
<dbReference type="EMBL" id="OC858214">
    <property type="protein sequence ID" value="CAD7626180.1"/>
    <property type="molecule type" value="Genomic_DNA"/>
</dbReference>
<evidence type="ECO:0000256" key="2">
    <source>
        <dbReference type="SAM" id="SignalP"/>
    </source>
</evidence>
<keyword evidence="1" id="KW-0472">Membrane</keyword>
<keyword evidence="4" id="KW-1185">Reference proteome</keyword>
<gene>
    <name evidence="3" type="ORF">OSB1V03_LOCUS6613</name>
</gene>
<accession>A0A7R9KQL6</accession>
<dbReference type="Proteomes" id="UP000759131">
    <property type="component" value="Unassembled WGS sequence"/>
</dbReference>
<dbReference type="EMBL" id="CAJPIZ010003639">
    <property type="protein sequence ID" value="CAG2106610.1"/>
    <property type="molecule type" value="Genomic_DNA"/>
</dbReference>
<feature type="chain" id="PRO_5036210973" evidence="2">
    <location>
        <begin position="17"/>
        <end position="179"/>
    </location>
</feature>
<reference evidence="3" key="1">
    <citation type="submission" date="2020-11" db="EMBL/GenBank/DDBJ databases">
        <authorList>
            <person name="Tran Van P."/>
        </authorList>
    </citation>
    <scope>NUCLEOTIDE SEQUENCE</scope>
</reference>
<sequence>MVKWFIVLALIGLARGGVIGDVVDGISDAFCIPLSIPGALKCGVIFADEMKASEIELHKDYKQYGYCCAFTHLRDCVTQQVSTHCGDYTTGTFDKVFGAVLKTVKVLDTSADECSLFDGIVGTFLCQPRLLVAEVVVLVLLFLVGFWSVIRCCCSPSRNRHRSYATAVLLPSHNRTAYK</sequence>
<dbReference type="AlphaFoldDB" id="A0A7R9KQL6"/>
<feature type="transmembrane region" description="Helical" evidence="1">
    <location>
        <begin position="130"/>
        <end position="150"/>
    </location>
</feature>
<keyword evidence="1" id="KW-1133">Transmembrane helix</keyword>
<evidence type="ECO:0000313" key="3">
    <source>
        <dbReference type="EMBL" id="CAD7626180.1"/>
    </source>
</evidence>
<proteinExistence type="predicted"/>
<organism evidence="3">
    <name type="scientific">Medioppia subpectinata</name>
    <dbReference type="NCBI Taxonomy" id="1979941"/>
    <lineage>
        <taxon>Eukaryota</taxon>
        <taxon>Metazoa</taxon>
        <taxon>Ecdysozoa</taxon>
        <taxon>Arthropoda</taxon>
        <taxon>Chelicerata</taxon>
        <taxon>Arachnida</taxon>
        <taxon>Acari</taxon>
        <taxon>Acariformes</taxon>
        <taxon>Sarcoptiformes</taxon>
        <taxon>Oribatida</taxon>
        <taxon>Brachypylina</taxon>
        <taxon>Oppioidea</taxon>
        <taxon>Oppiidae</taxon>
        <taxon>Medioppia</taxon>
    </lineage>
</organism>
<feature type="signal peptide" evidence="2">
    <location>
        <begin position="1"/>
        <end position="16"/>
    </location>
</feature>
<evidence type="ECO:0000313" key="4">
    <source>
        <dbReference type="Proteomes" id="UP000759131"/>
    </source>
</evidence>
<name>A0A7R9KQL6_9ACAR</name>